<feature type="transmembrane region" description="Helical" evidence="5">
    <location>
        <begin position="6"/>
        <end position="25"/>
    </location>
</feature>
<dbReference type="InterPro" id="IPR050638">
    <property type="entry name" value="AA-Vitamin_Transporters"/>
</dbReference>
<dbReference type="InterPro" id="IPR000620">
    <property type="entry name" value="EamA_dom"/>
</dbReference>
<dbReference type="Gene3D" id="1.10.3730.20">
    <property type="match status" value="1"/>
</dbReference>
<organism evidence="7 8">
    <name type="scientific">Haloarcula saliterrae</name>
    <dbReference type="NCBI Taxonomy" id="2950534"/>
    <lineage>
        <taxon>Archaea</taxon>
        <taxon>Methanobacteriati</taxon>
        <taxon>Methanobacteriota</taxon>
        <taxon>Stenosarchaea group</taxon>
        <taxon>Halobacteria</taxon>
        <taxon>Halobacteriales</taxon>
        <taxon>Haloarculaceae</taxon>
        <taxon>Haloarcula</taxon>
    </lineage>
</organism>
<proteinExistence type="predicted"/>
<feature type="transmembrane region" description="Helical" evidence="5">
    <location>
        <begin position="70"/>
        <end position="89"/>
    </location>
</feature>
<evidence type="ECO:0000313" key="7">
    <source>
        <dbReference type="EMBL" id="MDS0260368.1"/>
    </source>
</evidence>
<dbReference type="Proteomes" id="UP001259659">
    <property type="component" value="Unassembled WGS sequence"/>
</dbReference>
<keyword evidence="2 5" id="KW-0812">Transmembrane</keyword>
<dbReference type="SUPFAM" id="SSF103481">
    <property type="entry name" value="Multidrug resistance efflux transporter EmrE"/>
    <property type="match status" value="2"/>
</dbReference>
<dbReference type="Pfam" id="PF00892">
    <property type="entry name" value="EamA"/>
    <property type="match status" value="2"/>
</dbReference>
<accession>A0ABU2FDM3</accession>
<evidence type="ECO:0000256" key="4">
    <source>
        <dbReference type="ARBA" id="ARBA00023136"/>
    </source>
</evidence>
<evidence type="ECO:0000259" key="6">
    <source>
        <dbReference type="Pfam" id="PF00892"/>
    </source>
</evidence>
<feature type="transmembrane region" description="Helical" evidence="5">
    <location>
        <begin position="275"/>
        <end position="294"/>
    </location>
</feature>
<evidence type="ECO:0000256" key="2">
    <source>
        <dbReference type="ARBA" id="ARBA00022692"/>
    </source>
</evidence>
<dbReference type="PANTHER" id="PTHR32322:SF2">
    <property type="entry name" value="EAMA DOMAIN-CONTAINING PROTEIN"/>
    <property type="match status" value="1"/>
</dbReference>
<keyword evidence="3 5" id="KW-1133">Transmembrane helix</keyword>
<dbReference type="RefSeq" id="WP_310920032.1">
    <property type="nucleotide sequence ID" value="NZ_JAMQON010000003.1"/>
</dbReference>
<evidence type="ECO:0000313" key="8">
    <source>
        <dbReference type="Proteomes" id="UP001259659"/>
    </source>
</evidence>
<gene>
    <name evidence="7" type="ORF">NDI56_13270</name>
</gene>
<feature type="transmembrane region" description="Helical" evidence="5">
    <location>
        <begin position="249"/>
        <end position="268"/>
    </location>
</feature>
<evidence type="ECO:0000256" key="5">
    <source>
        <dbReference type="SAM" id="Phobius"/>
    </source>
</evidence>
<feature type="transmembrane region" description="Helical" evidence="5">
    <location>
        <begin position="223"/>
        <end position="243"/>
    </location>
</feature>
<comment type="caution">
    <text evidence="7">The sequence shown here is derived from an EMBL/GenBank/DDBJ whole genome shotgun (WGS) entry which is preliminary data.</text>
</comment>
<keyword evidence="8" id="KW-1185">Reference proteome</keyword>
<reference evidence="7 8" key="1">
    <citation type="submission" date="2022-06" db="EMBL/GenBank/DDBJ databases">
        <title>Haloarcula sp. a new haloarchaeum isolate from saline soil.</title>
        <authorList>
            <person name="Strakova D."/>
            <person name="Galisteo C."/>
            <person name="Sanchez-Porro C."/>
            <person name="Ventosa A."/>
        </authorList>
    </citation>
    <scope>NUCLEOTIDE SEQUENCE [LARGE SCALE GENOMIC DNA]</scope>
    <source>
        <strain evidence="7 8">S1CR25-12</strain>
    </source>
</reference>
<dbReference type="EMBL" id="JAMQON010000003">
    <property type="protein sequence ID" value="MDS0260368.1"/>
    <property type="molecule type" value="Genomic_DNA"/>
</dbReference>
<keyword evidence="4 5" id="KW-0472">Membrane</keyword>
<evidence type="ECO:0000256" key="3">
    <source>
        <dbReference type="ARBA" id="ARBA00022989"/>
    </source>
</evidence>
<feature type="domain" description="EamA" evidence="6">
    <location>
        <begin position="163"/>
        <end position="294"/>
    </location>
</feature>
<evidence type="ECO:0000256" key="1">
    <source>
        <dbReference type="ARBA" id="ARBA00004141"/>
    </source>
</evidence>
<name>A0ABU2FDM3_9EURY</name>
<dbReference type="InterPro" id="IPR037185">
    <property type="entry name" value="EmrE-like"/>
</dbReference>
<dbReference type="PANTHER" id="PTHR32322">
    <property type="entry name" value="INNER MEMBRANE TRANSPORTER"/>
    <property type="match status" value="1"/>
</dbReference>
<feature type="transmembrane region" description="Helical" evidence="5">
    <location>
        <begin position="37"/>
        <end position="58"/>
    </location>
</feature>
<protein>
    <submittedName>
        <fullName evidence="7">DMT family transporter</fullName>
    </submittedName>
</protein>
<feature type="transmembrane region" description="Helical" evidence="5">
    <location>
        <begin position="187"/>
        <end position="207"/>
    </location>
</feature>
<comment type="subcellular location">
    <subcellularLocation>
        <location evidence="1">Membrane</location>
        <topology evidence="1">Multi-pass membrane protein</topology>
    </subcellularLocation>
</comment>
<feature type="domain" description="EamA" evidence="6">
    <location>
        <begin position="6"/>
        <end position="140"/>
    </location>
</feature>
<sequence length="296" mass="29602">MAVDPLGIGLAVLATVGLAGQSIAVRQAAKSRSITDLVAVVFAVNVLVLVPATVALYYPTFGLTPTAVGAFAVAGVLGSLLARAALFVGIHRLGASRAEPLKSTFPLVAVGSAVLVLGEPLTATLAVGVGLLVAGAAAVSGDARASGVTASGRQVWVDVAFPLLAALLLGVDPVFTKVGFAEGTPPLVGVTVRVLAAAGGFGGYLLWRRLRGRGYRPSRPTRLTVATGVANTVYLVAYLAALARAPVSVVAPVLGASPLLVLLGSVVAARRDEQVTLRLGAAVAVLVAGVVLVLQG</sequence>